<gene>
    <name evidence="2" type="ORF">AU255_04080</name>
</gene>
<dbReference type="Pfam" id="PF11932">
    <property type="entry name" value="DUF3450"/>
    <property type="match status" value="1"/>
</dbReference>
<dbReference type="STRING" id="1420851.AU255_04080"/>
<keyword evidence="1" id="KW-0175">Coiled coil</keyword>
<name>A0A1V8M696_9GAMM</name>
<dbReference type="AlphaFoldDB" id="A0A1V8M696"/>
<evidence type="ECO:0008006" key="4">
    <source>
        <dbReference type="Google" id="ProtNLM"/>
    </source>
</evidence>
<evidence type="ECO:0000256" key="1">
    <source>
        <dbReference type="SAM" id="Coils"/>
    </source>
</evidence>
<dbReference type="EMBL" id="LPUF01000001">
    <property type="protein sequence ID" value="OQK17085.1"/>
    <property type="molecule type" value="Genomic_DNA"/>
</dbReference>
<feature type="coiled-coil region" evidence="1">
    <location>
        <begin position="12"/>
        <end position="85"/>
    </location>
</feature>
<keyword evidence="3" id="KW-1185">Reference proteome</keyword>
<organism evidence="2 3">
    <name type="scientific">Methyloprofundus sedimenti</name>
    <dbReference type="NCBI Taxonomy" id="1420851"/>
    <lineage>
        <taxon>Bacteria</taxon>
        <taxon>Pseudomonadati</taxon>
        <taxon>Pseudomonadota</taxon>
        <taxon>Gammaproteobacteria</taxon>
        <taxon>Methylococcales</taxon>
        <taxon>Methylococcaceae</taxon>
        <taxon>Methyloprofundus</taxon>
    </lineage>
</organism>
<dbReference type="InterPro" id="IPR016866">
    <property type="entry name" value="UCP028069"/>
</dbReference>
<dbReference type="Proteomes" id="UP000191980">
    <property type="component" value="Unassembled WGS sequence"/>
</dbReference>
<evidence type="ECO:0000313" key="2">
    <source>
        <dbReference type="EMBL" id="OQK17085.1"/>
    </source>
</evidence>
<evidence type="ECO:0000313" key="3">
    <source>
        <dbReference type="Proteomes" id="UP000191980"/>
    </source>
</evidence>
<protein>
    <recommendedName>
        <fullName evidence="4">DUF3450 domain-containing protein</fullName>
    </recommendedName>
</protein>
<comment type="caution">
    <text evidence="2">The sequence shown here is derived from an EMBL/GenBank/DDBJ whole genome shotgun (WGS) entry which is preliminary data.</text>
</comment>
<sequence>MAWLGNANAEEHENLAKSLSKVRGEVEELQMQFDLAKENHHNQMSSLASQMTDLGVEERRQNISIEKLQQSLEKFQQESQKAAVSNDGLKPVLIELITRYRVYVRNGFPFKVEDRLSDVNKLESQLNNNLIDAKKVVNRMWAFIEDEIRLSKENGIYQQTIELDNEKVLADIAKLGTALMYFQTGDKRVGMASRKSDGNWQYLETTNNQEIEQIAMLFDSLKKQIRQGYFELPNPLKS</sequence>
<accession>A0A1V8M696</accession>
<reference evidence="2 3" key="1">
    <citation type="submission" date="2015-12" db="EMBL/GenBank/DDBJ databases">
        <authorList>
            <person name="Shamseldin A."/>
            <person name="Moawad H."/>
            <person name="Abd El-Rahim W.M."/>
            <person name="Sadowsky M.J."/>
        </authorList>
    </citation>
    <scope>NUCLEOTIDE SEQUENCE [LARGE SCALE GENOMIC DNA]</scope>
    <source>
        <strain evidence="2 3">WF1</strain>
    </source>
</reference>
<proteinExistence type="predicted"/>